<evidence type="ECO:0000256" key="9">
    <source>
        <dbReference type="ARBA" id="ARBA00023157"/>
    </source>
</evidence>
<dbReference type="GO" id="GO:0045490">
    <property type="term" value="P:pectin catabolic process"/>
    <property type="evidence" value="ECO:0007669"/>
    <property type="project" value="UniProtKB-UniRule"/>
</dbReference>
<proteinExistence type="inferred from homology"/>
<keyword evidence="10" id="KW-0325">Glycoprotein</keyword>
<feature type="region of interest" description="Disordered" evidence="16">
    <location>
        <begin position="553"/>
        <end position="648"/>
    </location>
</feature>
<evidence type="ECO:0000256" key="12">
    <source>
        <dbReference type="ARBA" id="ARBA00047928"/>
    </source>
</evidence>
<dbReference type="InterPro" id="IPR011050">
    <property type="entry name" value="Pectin_lyase_fold/virulence"/>
</dbReference>
<keyword evidence="17" id="KW-0472">Membrane</keyword>
<feature type="compositionally biased region" description="Basic residues" evidence="16">
    <location>
        <begin position="597"/>
        <end position="609"/>
    </location>
</feature>
<dbReference type="GO" id="GO:0030599">
    <property type="term" value="F:pectinesterase activity"/>
    <property type="evidence" value="ECO:0007669"/>
    <property type="project" value="UniProtKB-UniRule"/>
</dbReference>
<keyword evidence="15" id="KW-0964">Secreted</keyword>
<dbReference type="InterPro" id="IPR033131">
    <property type="entry name" value="Pectinesterase_Asp_AS"/>
</dbReference>
<name>A0A5N6M126_9ASTR</name>
<dbReference type="SUPFAM" id="SSF101148">
    <property type="entry name" value="Plant invertase/pectin methylesterase inhibitor"/>
    <property type="match status" value="1"/>
</dbReference>
<feature type="transmembrane region" description="Helical" evidence="17">
    <location>
        <begin position="9"/>
        <end position="30"/>
    </location>
</feature>
<comment type="function">
    <text evidence="13 15">Acts in the modification of cell walls via demethylesterification of cell wall pectin.</text>
</comment>
<feature type="compositionally biased region" description="Acidic residues" evidence="16">
    <location>
        <begin position="563"/>
        <end position="583"/>
    </location>
</feature>
<feature type="compositionally biased region" description="Basic and acidic residues" evidence="16">
    <location>
        <begin position="610"/>
        <end position="620"/>
    </location>
</feature>
<feature type="active site" evidence="14">
    <location>
        <position position="397"/>
    </location>
</feature>
<evidence type="ECO:0000313" key="19">
    <source>
        <dbReference type="EMBL" id="KAD3067421.1"/>
    </source>
</evidence>
<keyword evidence="20" id="KW-1185">Reference proteome</keyword>
<dbReference type="InterPro" id="IPR006501">
    <property type="entry name" value="Pectinesterase_inhib_dom"/>
</dbReference>
<dbReference type="InterPro" id="IPR000070">
    <property type="entry name" value="Pectinesterase_cat"/>
</dbReference>
<keyword evidence="8 15" id="KW-0063">Aspartyl esterase</keyword>
<dbReference type="PROSITE" id="PS00800">
    <property type="entry name" value="PECTINESTERASE_1"/>
    <property type="match status" value="1"/>
</dbReference>
<evidence type="ECO:0000256" key="15">
    <source>
        <dbReference type="RuleBase" id="RU000589"/>
    </source>
</evidence>
<evidence type="ECO:0000256" key="17">
    <source>
        <dbReference type="SAM" id="Phobius"/>
    </source>
</evidence>
<comment type="similarity">
    <text evidence="4">In the C-terminal section; belongs to the pectinesterase family.</text>
</comment>
<evidence type="ECO:0000256" key="2">
    <source>
        <dbReference type="ARBA" id="ARBA00005184"/>
    </source>
</evidence>
<comment type="subcellular location">
    <subcellularLocation>
        <location evidence="1 15">Secreted</location>
        <location evidence="1 15">Cell wall</location>
    </subcellularLocation>
</comment>
<evidence type="ECO:0000256" key="8">
    <source>
        <dbReference type="ARBA" id="ARBA00023085"/>
    </source>
</evidence>
<dbReference type="FunFam" id="2.160.20.10:FF:000001">
    <property type="entry name" value="Pectinesterase"/>
    <property type="match status" value="1"/>
</dbReference>
<dbReference type="GO" id="GO:0042545">
    <property type="term" value="P:cell wall modification"/>
    <property type="evidence" value="ECO:0007669"/>
    <property type="project" value="UniProtKB-UniRule"/>
</dbReference>
<keyword evidence="11 15" id="KW-0961">Cell wall biogenesis/degradation</keyword>
<evidence type="ECO:0000256" key="13">
    <source>
        <dbReference type="ARBA" id="ARBA00057335"/>
    </source>
</evidence>
<dbReference type="GO" id="GO:0004857">
    <property type="term" value="F:enzyme inhibitor activity"/>
    <property type="evidence" value="ECO:0007669"/>
    <property type="project" value="InterPro"/>
</dbReference>
<organism evidence="19 20">
    <name type="scientific">Mikania micrantha</name>
    <name type="common">bitter vine</name>
    <dbReference type="NCBI Taxonomy" id="192012"/>
    <lineage>
        <taxon>Eukaryota</taxon>
        <taxon>Viridiplantae</taxon>
        <taxon>Streptophyta</taxon>
        <taxon>Embryophyta</taxon>
        <taxon>Tracheophyta</taxon>
        <taxon>Spermatophyta</taxon>
        <taxon>Magnoliopsida</taxon>
        <taxon>eudicotyledons</taxon>
        <taxon>Gunneridae</taxon>
        <taxon>Pentapetalae</taxon>
        <taxon>asterids</taxon>
        <taxon>campanulids</taxon>
        <taxon>Asterales</taxon>
        <taxon>Asteraceae</taxon>
        <taxon>Asteroideae</taxon>
        <taxon>Heliantheae alliance</taxon>
        <taxon>Eupatorieae</taxon>
        <taxon>Mikania</taxon>
    </lineage>
</organism>
<evidence type="ECO:0000259" key="18">
    <source>
        <dbReference type="SMART" id="SM00856"/>
    </source>
</evidence>
<evidence type="ECO:0000256" key="3">
    <source>
        <dbReference type="ARBA" id="ARBA00006027"/>
    </source>
</evidence>
<evidence type="ECO:0000256" key="10">
    <source>
        <dbReference type="ARBA" id="ARBA00023180"/>
    </source>
</evidence>
<dbReference type="SMART" id="SM00856">
    <property type="entry name" value="PMEI"/>
    <property type="match status" value="1"/>
</dbReference>
<evidence type="ECO:0000256" key="7">
    <source>
        <dbReference type="ARBA" id="ARBA00022801"/>
    </source>
</evidence>
<keyword evidence="17" id="KW-0812">Transmembrane</keyword>
<keyword evidence="7 15" id="KW-0378">Hydrolase</keyword>
<evidence type="ECO:0000256" key="5">
    <source>
        <dbReference type="ARBA" id="ARBA00013229"/>
    </source>
</evidence>
<comment type="similarity">
    <text evidence="3">In the N-terminal section; belongs to the PMEI family.</text>
</comment>
<dbReference type="OrthoDB" id="2019149at2759"/>
<dbReference type="InterPro" id="IPR018040">
    <property type="entry name" value="Pectinesterase_Tyr_AS"/>
</dbReference>
<comment type="pathway">
    <text evidence="2 15">Glycan metabolism; pectin degradation; 2-dehydro-3-deoxy-D-gluconate from pectin: step 1/5.</text>
</comment>
<evidence type="ECO:0000256" key="11">
    <source>
        <dbReference type="ARBA" id="ARBA00023316"/>
    </source>
</evidence>
<feature type="compositionally biased region" description="Low complexity" evidence="16">
    <location>
        <begin position="630"/>
        <end position="645"/>
    </location>
</feature>
<dbReference type="FunFam" id="1.20.140.40:FF:000001">
    <property type="entry name" value="Pectinesterase"/>
    <property type="match status" value="1"/>
</dbReference>
<dbReference type="PROSITE" id="PS00503">
    <property type="entry name" value="PECTINESTERASE_2"/>
    <property type="match status" value="1"/>
</dbReference>
<dbReference type="SUPFAM" id="SSF51126">
    <property type="entry name" value="Pectin lyase-like"/>
    <property type="match status" value="1"/>
</dbReference>
<dbReference type="InterPro" id="IPR035513">
    <property type="entry name" value="Invertase/methylesterase_inhib"/>
</dbReference>
<evidence type="ECO:0000256" key="16">
    <source>
        <dbReference type="SAM" id="MobiDB-lite"/>
    </source>
</evidence>
<dbReference type="Pfam" id="PF04043">
    <property type="entry name" value="PMEI"/>
    <property type="match status" value="1"/>
</dbReference>
<sequence>MEVKSKAKLAILTVASVVLLAFGIALIVMVNRHSEPKSDNTKAEDEVKASIKAVCDNTDYKQTCVDSLTKAHTQTTDPYELVKTLFEITIDQLEAAADNSSLMKQVHQDPRTNDAVKSCKELAVLAVDDIKRSFENINIFNLNDLGQALFQLKIWMSGAISYEQTCLDGFEQTQGDFGEQMKKLLNQTMELTSNCLALITDFSHVFQAFGVPPAANRRLLSNDYNLPEWVDATQRRMLENEPMKITPNITVAQDGSGNFNSINEALKIVPVQGENTYVIYIKEGIYNEIIRIPKNLTHITVMGDGPDRTKITGSLNFIDGITTYHTATFAVAGDFFMARDIAFENTAGPEKHQAVALRVSADRTIFYNCRMDGYQDTLYAHTYRQFYRECTISGTVDFIFGDGAVMLQNCIMVVRKPNDNQNCIVTAQGRKEIRQPTGLVLQNCSIVADPVYFPFRMQQKSYLGRPWKQFSRTIIMESFIDDLIQPQGWLPWNETFAFDTLFYTEFNNHGPGASKLHRVEWPGVKELSAKRVNRFTAGKFIIGDTWIPPTGVPYASGFMLEPPQDDDDDDNDNDGDDDDDDDDDKKKKKSKDDDGKKSKKKKKKPKKHKDKDEDKNHGESPAESPSNVLPENEISAPASSPAISPEAPPKESLFNRYLGLEFDNKGIWFVFLFTSRFIVIVMGDG</sequence>
<dbReference type="EC" id="3.1.1.11" evidence="5 15"/>
<gene>
    <name evidence="19" type="ORF">E3N88_35301</name>
</gene>
<keyword evidence="9" id="KW-1015">Disulfide bond</keyword>
<dbReference type="EMBL" id="SZYD01000017">
    <property type="protein sequence ID" value="KAD3067421.1"/>
    <property type="molecule type" value="Genomic_DNA"/>
</dbReference>
<dbReference type="UniPathway" id="UPA00545">
    <property type="reaction ID" value="UER00823"/>
</dbReference>
<keyword evidence="17" id="KW-1133">Transmembrane helix</keyword>
<dbReference type="PANTHER" id="PTHR31707">
    <property type="entry name" value="PECTINESTERASE"/>
    <property type="match status" value="1"/>
</dbReference>
<dbReference type="Proteomes" id="UP000326396">
    <property type="component" value="Linkage Group LG7"/>
</dbReference>
<evidence type="ECO:0000256" key="4">
    <source>
        <dbReference type="ARBA" id="ARBA00007786"/>
    </source>
</evidence>
<feature type="domain" description="Pectinesterase inhibitor" evidence="18">
    <location>
        <begin position="46"/>
        <end position="198"/>
    </location>
</feature>
<dbReference type="NCBIfam" id="TIGR01614">
    <property type="entry name" value="PME_inhib"/>
    <property type="match status" value="1"/>
</dbReference>
<comment type="catalytic activity">
    <reaction evidence="12 15">
        <text>[(1-&gt;4)-alpha-D-galacturonosyl methyl ester](n) + n H2O = [(1-&gt;4)-alpha-D-galacturonosyl](n) + n methanol + n H(+)</text>
        <dbReference type="Rhea" id="RHEA:22380"/>
        <dbReference type="Rhea" id="RHEA-COMP:14570"/>
        <dbReference type="Rhea" id="RHEA-COMP:14573"/>
        <dbReference type="ChEBI" id="CHEBI:15377"/>
        <dbReference type="ChEBI" id="CHEBI:15378"/>
        <dbReference type="ChEBI" id="CHEBI:17790"/>
        <dbReference type="ChEBI" id="CHEBI:140522"/>
        <dbReference type="ChEBI" id="CHEBI:140523"/>
        <dbReference type="EC" id="3.1.1.11"/>
    </reaction>
</comment>
<accession>A0A5N6M126</accession>
<comment type="caution">
    <text evidence="19">The sequence shown here is derived from an EMBL/GenBank/DDBJ whole genome shotgun (WGS) entry which is preliminary data.</text>
</comment>
<dbReference type="InterPro" id="IPR012334">
    <property type="entry name" value="Pectin_lyas_fold"/>
</dbReference>
<evidence type="ECO:0000256" key="1">
    <source>
        <dbReference type="ARBA" id="ARBA00004191"/>
    </source>
</evidence>
<dbReference type="Pfam" id="PF01095">
    <property type="entry name" value="Pectinesterase"/>
    <property type="match status" value="1"/>
</dbReference>
<reference evidence="19 20" key="1">
    <citation type="submission" date="2019-05" db="EMBL/GenBank/DDBJ databases">
        <title>Mikania micrantha, genome provides insights into the molecular mechanism of rapid growth.</title>
        <authorList>
            <person name="Liu B."/>
        </authorList>
    </citation>
    <scope>NUCLEOTIDE SEQUENCE [LARGE SCALE GENOMIC DNA]</scope>
    <source>
        <strain evidence="19">NLD-2019</strain>
        <tissue evidence="19">Leaf</tissue>
    </source>
</reference>
<dbReference type="AlphaFoldDB" id="A0A5N6M126"/>
<dbReference type="CDD" id="cd15798">
    <property type="entry name" value="PMEI-like_3"/>
    <property type="match status" value="1"/>
</dbReference>
<evidence type="ECO:0000313" key="20">
    <source>
        <dbReference type="Proteomes" id="UP000326396"/>
    </source>
</evidence>
<evidence type="ECO:0000256" key="6">
    <source>
        <dbReference type="ARBA" id="ARBA00022512"/>
    </source>
</evidence>
<protein>
    <recommendedName>
        <fullName evidence="5 15">Pectinesterase</fullName>
        <ecNumber evidence="5 15">3.1.1.11</ecNumber>
    </recommendedName>
</protein>
<evidence type="ECO:0000256" key="14">
    <source>
        <dbReference type="PROSITE-ProRule" id="PRU10040"/>
    </source>
</evidence>
<dbReference type="Gene3D" id="2.160.20.10">
    <property type="entry name" value="Single-stranded right-handed beta-helix, Pectin lyase-like"/>
    <property type="match status" value="1"/>
</dbReference>
<keyword evidence="6 15" id="KW-0134">Cell wall</keyword>
<dbReference type="Gene3D" id="1.20.140.40">
    <property type="entry name" value="Invertase/pectin methylesterase inhibitor family protein"/>
    <property type="match status" value="1"/>
</dbReference>